<accession>A0ABY1JBS4</accession>
<protein>
    <submittedName>
        <fullName evidence="1">Endonuclease/Exonuclease/phosphatase family protein</fullName>
    </submittedName>
</protein>
<keyword evidence="1" id="KW-0255">Endonuclease</keyword>
<proteinExistence type="predicted"/>
<dbReference type="EMBL" id="FSQZ01000001">
    <property type="protein sequence ID" value="SIN64218.1"/>
    <property type="molecule type" value="Genomic_DNA"/>
</dbReference>
<keyword evidence="2" id="KW-1185">Reference proteome</keyword>
<dbReference type="InterPro" id="IPR036691">
    <property type="entry name" value="Endo/exonu/phosph_ase_sf"/>
</dbReference>
<organism evidence="1 2">
    <name type="scientific">Acetomicrobium flavidum</name>
    <dbReference type="NCBI Taxonomy" id="49896"/>
    <lineage>
        <taxon>Bacteria</taxon>
        <taxon>Thermotogati</taxon>
        <taxon>Synergistota</taxon>
        <taxon>Synergistia</taxon>
        <taxon>Synergistales</taxon>
        <taxon>Acetomicrobiaceae</taxon>
        <taxon>Acetomicrobium</taxon>
    </lineage>
</organism>
<dbReference type="RefSeq" id="WP_074199207.1">
    <property type="nucleotide sequence ID" value="NZ_FSQZ01000001.1"/>
</dbReference>
<reference evidence="1 2" key="1">
    <citation type="submission" date="2016-11" db="EMBL/GenBank/DDBJ databases">
        <authorList>
            <person name="Varghese N."/>
            <person name="Submissions S."/>
        </authorList>
    </citation>
    <scope>NUCLEOTIDE SEQUENCE [LARGE SCALE GENOMIC DNA]</scope>
    <source>
        <strain evidence="1 2">DSM 20664</strain>
    </source>
</reference>
<dbReference type="GO" id="GO:0004519">
    <property type="term" value="F:endonuclease activity"/>
    <property type="evidence" value="ECO:0007669"/>
    <property type="project" value="UniProtKB-KW"/>
</dbReference>
<gene>
    <name evidence="1" type="ORF">SAMN05444368_0565</name>
</gene>
<evidence type="ECO:0000313" key="1">
    <source>
        <dbReference type="EMBL" id="SIN64218.1"/>
    </source>
</evidence>
<sequence length="288" mass="34253">MSAVHSLNSKRMHKNTMILNYIIHKITLLCYCILLFLLPNFNESFAFPVATFNIQNFCLKNDSHLNEEAYTIDEIYKLASIMKESKAQLFALQEIRDIRSLECLISCFPAWWRMEFSDAGGKQQLAFIWNKNYFQKKPDTTKQWFSDEIFEYEYNGIIKKPKLFDRPPLEITFFSQKLGTQITFINVHLKSKTLSRYMNETAGNDYNITKWHAQVKALKYICKPYKTKNIFHPRRNLIFLGDFNRDDQEGDKQIRKLGIQVYKLRNGFSYDKNKHNLDFLDYTTWMTS</sequence>
<dbReference type="SUPFAM" id="SSF56219">
    <property type="entry name" value="DNase I-like"/>
    <property type="match status" value="1"/>
</dbReference>
<keyword evidence="1" id="KW-0540">Nuclease</keyword>
<name>A0ABY1JBS4_9BACT</name>
<evidence type="ECO:0000313" key="2">
    <source>
        <dbReference type="Proteomes" id="UP000185093"/>
    </source>
</evidence>
<keyword evidence="1" id="KW-0378">Hydrolase</keyword>
<comment type="caution">
    <text evidence="1">The sequence shown here is derived from an EMBL/GenBank/DDBJ whole genome shotgun (WGS) entry which is preliminary data.</text>
</comment>
<dbReference type="Proteomes" id="UP000185093">
    <property type="component" value="Unassembled WGS sequence"/>
</dbReference>
<dbReference type="Gene3D" id="3.60.10.10">
    <property type="entry name" value="Endonuclease/exonuclease/phosphatase"/>
    <property type="match status" value="1"/>
</dbReference>